<dbReference type="InterPro" id="IPR029068">
    <property type="entry name" value="Glyas_Bleomycin-R_OHBP_Dase"/>
</dbReference>
<proteinExistence type="predicted"/>
<protein>
    <recommendedName>
        <fullName evidence="4">VOC family protein</fullName>
    </recommendedName>
</protein>
<dbReference type="RefSeq" id="WP_239137679.1">
    <property type="nucleotide sequence ID" value="NZ_BOOU01000063.1"/>
</dbReference>
<dbReference type="EMBL" id="BOOU01000063">
    <property type="protein sequence ID" value="GII79782.1"/>
    <property type="molecule type" value="Genomic_DNA"/>
</dbReference>
<keyword evidence="3" id="KW-1185">Reference proteome</keyword>
<dbReference type="AlphaFoldDB" id="A0A919V2J9"/>
<dbReference type="SUPFAM" id="SSF54593">
    <property type="entry name" value="Glyoxalase/Bleomycin resistance protein/Dihydroxybiphenyl dioxygenase"/>
    <property type="match status" value="1"/>
</dbReference>
<sequence>MSGEMAVPLLPCGSIDVMEEFYRALGFERTYRQLRPNPHLAMRREDLHLHFFGMPDFVPEQSYGSCLVIVPDTGALHQAFATGLRAAYGKVPVAGIPRMTRPRKRKNAGDAAGFTVVDPGGNWIRIFPSPAPAGTSSAPAEAPAGSAEVPIESAEALAEPAGSSPGSGATPSGPAPAGSEEVPVSRLATALSNAVVLGDSKGDDRQAARILDATLAREQDATPVTDLVEALAYRAELAVRLGEDERAGALLARLAALPLTEADRRRSAGALAGARDLAEALGGPAG</sequence>
<evidence type="ECO:0000256" key="1">
    <source>
        <dbReference type="SAM" id="MobiDB-lite"/>
    </source>
</evidence>
<name>A0A919V2J9_9ACTN</name>
<feature type="compositionally biased region" description="Low complexity" evidence="1">
    <location>
        <begin position="132"/>
        <end position="148"/>
    </location>
</feature>
<feature type="compositionally biased region" description="Low complexity" evidence="1">
    <location>
        <begin position="158"/>
        <end position="179"/>
    </location>
</feature>
<organism evidence="2 3">
    <name type="scientific">Sphaerisporangium rufum</name>
    <dbReference type="NCBI Taxonomy" id="1381558"/>
    <lineage>
        <taxon>Bacteria</taxon>
        <taxon>Bacillati</taxon>
        <taxon>Actinomycetota</taxon>
        <taxon>Actinomycetes</taxon>
        <taxon>Streptosporangiales</taxon>
        <taxon>Streptosporangiaceae</taxon>
        <taxon>Sphaerisporangium</taxon>
    </lineage>
</organism>
<gene>
    <name evidence="2" type="ORF">Sru01_47640</name>
</gene>
<feature type="region of interest" description="Disordered" evidence="1">
    <location>
        <begin position="127"/>
        <end position="182"/>
    </location>
</feature>
<evidence type="ECO:0000313" key="3">
    <source>
        <dbReference type="Proteomes" id="UP000655287"/>
    </source>
</evidence>
<reference evidence="2" key="1">
    <citation type="submission" date="2021-01" db="EMBL/GenBank/DDBJ databases">
        <title>Whole genome shotgun sequence of Sphaerisporangium rufum NBRC 109079.</title>
        <authorList>
            <person name="Komaki H."/>
            <person name="Tamura T."/>
        </authorList>
    </citation>
    <scope>NUCLEOTIDE SEQUENCE</scope>
    <source>
        <strain evidence="2">NBRC 109079</strain>
    </source>
</reference>
<evidence type="ECO:0000313" key="2">
    <source>
        <dbReference type="EMBL" id="GII79782.1"/>
    </source>
</evidence>
<dbReference type="Gene3D" id="3.10.180.10">
    <property type="entry name" value="2,3-Dihydroxybiphenyl 1,2-Dioxygenase, domain 1"/>
    <property type="match status" value="1"/>
</dbReference>
<dbReference type="Proteomes" id="UP000655287">
    <property type="component" value="Unassembled WGS sequence"/>
</dbReference>
<accession>A0A919V2J9</accession>
<comment type="caution">
    <text evidence="2">The sequence shown here is derived from an EMBL/GenBank/DDBJ whole genome shotgun (WGS) entry which is preliminary data.</text>
</comment>
<evidence type="ECO:0008006" key="4">
    <source>
        <dbReference type="Google" id="ProtNLM"/>
    </source>
</evidence>